<dbReference type="SMART" id="SM00450">
    <property type="entry name" value="RHOD"/>
    <property type="match status" value="2"/>
</dbReference>
<organism evidence="5 6">
    <name type="scientific">Geodia barretti</name>
    <name type="common">Barrett's horny sponge</name>
    <dbReference type="NCBI Taxonomy" id="519541"/>
    <lineage>
        <taxon>Eukaryota</taxon>
        <taxon>Metazoa</taxon>
        <taxon>Porifera</taxon>
        <taxon>Demospongiae</taxon>
        <taxon>Heteroscleromorpha</taxon>
        <taxon>Tetractinellida</taxon>
        <taxon>Astrophorina</taxon>
        <taxon>Geodiidae</taxon>
        <taxon>Geodia</taxon>
    </lineage>
</organism>
<feature type="domain" description="Rhodanese" evidence="4">
    <location>
        <begin position="59"/>
        <end position="175"/>
    </location>
</feature>
<dbReference type="InterPro" id="IPR036873">
    <property type="entry name" value="Rhodanese-like_dom_sf"/>
</dbReference>
<reference evidence="5" key="1">
    <citation type="submission" date="2023-03" db="EMBL/GenBank/DDBJ databases">
        <authorList>
            <person name="Steffen K."/>
            <person name="Cardenas P."/>
        </authorList>
    </citation>
    <scope>NUCLEOTIDE SEQUENCE</scope>
</reference>
<protein>
    <submittedName>
        <fullName evidence="5">3-mercaptopyruvate sulfurtransferase</fullName>
    </submittedName>
</protein>
<feature type="domain" description="Rhodanese" evidence="4">
    <location>
        <begin position="206"/>
        <end position="297"/>
    </location>
</feature>
<dbReference type="Gene3D" id="3.40.250.10">
    <property type="entry name" value="Rhodanese-like domain"/>
    <property type="match status" value="2"/>
</dbReference>
<evidence type="ECO:0000256" key="2">
    <source>
        <dbReference type="ARBA" id="ARBA00022737"/>
    </source>
</evidence>
<dbReference type="GO" id="GO:0005739">
    <property type="term" value="C:mitochondrion"/>
    <property type="evidence" value="ECO:0007669"/>
    <property type="project" value="TreeGrafter"/>
</dbReference>
<evidence type="ECO:0000313" key="6">
    <source>
        <dbReference type="Proteomes" id="UP001174909"/>
    </source>
</evidence>
<name>A0AA35SH16_GEOBA</name>
<feature type="region of interest" description="Disordered" evidence="3">
    <location>
        <begin position="215"/>
        <end position="236"/>
    </location>
</feature>
<dbReference type="GO" id="GO:0004792">
    <property type="term" value="F:thiosulfate-cyanide sulfurtransferase activity"/>
    <property type="evidence" value="ECO:0007669"/>
    <property type="project" value="TreeGrafter"/>
</dbReference>
<feature type="non-terminal residue" evidence="5">
    <location>
        <position position="1"/>
    </location>
</feature>
<keyword evidence="6" id="KW-1185">Reference proteome</keyword>
<evidence type="ECO:0000256" key="1">
    <source>
        <dbReference type="ARBA" id="ARBA00022679"/>
    </source>
</evidence>
<dbReference type="EMBL" id="CASHTH010002363">
    <property type="protein sequence ID" value="CAI8028772.1"/>
    <property type="molecule type" value="Genomic_DNA"/>
</dbReference>
<dbReference type="Proteomes" id="UP001174909">
    <property type="component" value="Unassembled WGS sequence"/>
</dbReference>
<sequence length="299" mass="33068">MGRAGLVRSYTHAHISALIFNNGSPTSPVHYSLQTWFAKLEQDGVSLVSATWLRQVVNGLKNIRILDASWTMSGEGRAAFLGERLAGAQHFDIDEVSEQSSPYPHMIPSPHRFQTLVAKMGVGNGDHVVVYDGHSEGLMASARVWWMFRLFGHERVSVLDGGLRRWKFHWFPTVSGEPHTPEATNFTASFNPHFLRNYEQMLDNHTSRHKQVVDARSSARFKGDVPEPRPSLPSGGMKGAVNLHYSRLLDAQWGTVKTRSLLASEFQRSEVDLTQPVVATCGSGVTAAIIALAAHSLNT</sequence>
<dbReference type="Pfam" id="PF00581">
    <property type="entry name" value="Rhodanese"/>
    <property type="match status" value="1"/>
</dbReference>
<keyword evidence="1" id="KW-0808">Transferase</keyword>
<comment type="caution">
    <text evidence="5">The sequence shown here is derived from an EMBL/GenBank/DDBJ whole genome shotgun (WGS) entry which is preliminary data.</text>
</comment>
<dbReference type="AlphaFoldDB" id="A0AA35SH16"/>
<dbReference type="InterPro" id="IPR001763">
    <property type="entry name" value="Rhodanese-like_dom"/>
</dbReference>
<dbReference type="PANTHER" id="PTHR11364">
    <property type="entry name" value="THIOSULFATE SULFERTANSFERASE"/>
    <property type="match status" value="1"/>
</dbReference>
<proteinExistence type="predicted"/>
<evidence type="ECO:0000259" key="4">
    <source>
        <dbReference type="PROSITE" id="PS50206"/>
    </source>
</evidence>
<accession>A0AA35SH16</accession>
<evidence type="ECO:0000256" key="3">
    <source>
        <dbReference type="SAM" id="MobiDB-lite"/>
    </source>
</evidence>
<gene>
    <name evidence="5" type="ORF">GBAR_LOCUS16356</name>
</gene>
<dbReference type="PANTHER" id="PTHR11364:SF27">
    <property type="entry name" value="SULFURTRANSFERASE"/>
    <property type="match status" value="1"/>
</dbReference>
<dbReference type="PROSITE" id="PS50206">
    <property type="entry name" value="RHODANESE_3"/>
    <property type="match status" value="2"/>
</dbReference>
<dbReference type="InterPro" id="IPR045078">
    <property type="entry name" value="TST/MPST-like"/>
</dbReference>
<dbReference type="CDD" id="cd01449">
    <property type="entry name" value="TST_Repeat_2"/>
    <property type="match status" value="1"/>
</dbReference>
<dbReference type="CDD" id="cd01448">
    <property type="entry name" value="TST_Repeat_1"/>
    <property type="match status" value="1"/>
</dbReference>
<keyword evidence="2" id="KW-0677">Repeat</keyword>
<evidence type="ECO:0000313" key="5">
    <source>
        <dbReference type="EMBL" id="CAI8028772.1"/>
    </source>
</evidence>
<dbReference type="SUPFAM" id="SSF52821">
    <property type="entry name" value="Rhodanese/Cell cycle control phosphatase"/>
    <property type="match status" value="2"/>
</dbReference>